<dbReference type="SUPFAM" id="SSF53167">
    <property type="entry name" value="Purine and uridine phosphorylases"/>
    <property type="match status" value="1"/>
</dbReference>
<dbReference type="Proteomes" id="UP000010816">
    <property type="component" value="Chromosome"/>
</dbReference>
<sequence>MSTAGTAVVAAIEPEVRPLIRRLGLLRATDHPADMPTYRGHHGGRPITLVATGMGPANARRAVETLLAREPCERVIVTGLCGALDPGLRIGDLVWPDEVLDADTDGTARRPIPHAHAHAHAHGGRLVSVTRVVASPAAKAELFARHAAAAVDMETTAVAAVCEAHGIPWLCVRAVSDTADQALPDDIEALVDEHGRLRPWQAVRQLARSPGTLAALAQLARCTRQATEALAAAIPPLLSDLQSPR</sequence>
<dbReference type="PANTHER" id="PTHR46832">
    <property type="entry name" value="5'-METHYLTHIOADENOSINE/S-ADENOSYLHOMOCYSTEINE NUCLEOSIDASE"/>
    <property type="match status" value="1"/>
</dbReference>
<dbReference type="GO" id="GO:0008930">
    <property type="term" value="F:methylthioadenosine nucleosidase activity"/>
    <property type="evidence" value="ECO:0007669"/>
    <property type="project" value="TreeGrafter"/>
</dbReference>
<evidence type="ECO:0000313" key="2">
    <source>
        <dbReference type="EMBL" id="AGA92110.1"/>
    </source>
</evidence>
<dbReference type="AlphaFoldDB" id="L0H374"/>
<dbReference type="RefSeq" id="WP_015282237.1">
    <property type="nucleotide sequence ID" value="NC_019940.1"/>
</dbReference>
<dbReference type="CDD" id="cd17877">
    <property type="entry name" value="NP_MTAN-like"/>
    <property type="match status" value="1"/>
</dbReference>
<name>L0H374_9GAMM</name>
<dbReference type="STRING" id="765912.Thimo_3445"/>
<proteinExistence type="predicted"/>
<dbReference type="GO" id="GO:0008782">
    <property type="term" value="F:adenosylhomocysteine nucleosidase activity"/>
    <property type="evidence" value="ECO:0007669"/>
    <property type="project" value="TreeGrafter"/>
</dbReference>
<dbReference type="GO" id="GO:0019284">
    <property type="term" value="P:L-methionine salvage from S-adenosylmethionine"/>
    <property type="evidence" value="ECO:0007669"/>
    <property type="project" value="TreeGrafter"/>
</dbReference>
<organism evidence="2 3">
    <name type="scientific">Thioflavicoccus mobilis 8321</name>
    <dbReference type="NCBI Taxonomy" id="765912"/>
    <lineage>
        <taxon>Bacteria</taxon>
        <taxon>Pseudomonadati</taxon>
        <taxon>Pseudomonadota</taxon>
        <taxon>Gammaproteobacteria</taxon>
        <taxon>Chromatiales</taxon>
        <taxon>Chromatiaceae</taxon>
        <taxon>Thioflavicoccus</taxon>
    </lineage>
</organism>
<dbReference type="KEGG" id="tmb:Thimo_3445"/>
<dbReference type="InterPro" id="IPR000845">
    <property type="entry name" value="Nucleoside_phosphorylase_d"/>
</dbReference>
<evidence type="ECO:0000313" key="3">
    <source>
        <dbReference type="Proteomes" id="UP000010816"/>
    </source>
</evidence>
<dbReference type="HOGENOM" id="CLU_031248_4_1_6"/>
<keyword evidence="3" id="KW-1185">Reference proteome</keyword>
<dbReference type="EMBL" id="CP003051">
    <property type="protein sequence ID" value="AGA92110.1"/>
    <property type="molecule type" value="Genomic_DNA"/>
</dbReference>
<dbReference type="Gene3D" id="3.40.50.1580">
    <property type="entry name" value="Nucleoside phosphorylase domain"/>
    <property type="match status" value="1"/>
</dbReference>
<dbReference type="GO" id="GO:0009116">
    <property type="term" value="P:nucleoside metabolic process"/>
    <property type="evidence" value="ECO:0007669"/>
    <property type="project" value="InterPro"/>
</dbReference>
<dbReference type="PANTHER" id="PTHR46832:SF1">
    <property type="entry name" value="5'-METHYLTHIOADENOSINE_S-ADENOSYLHOMOCYSTEINE NUCLEOSIDASE"/>
    <property type="match status" value="1"/>
</dbReference>
<dbReference type="eggNOG" id="COG0775">
    <property type="taxonomic scope" value="Bacteria"/>
</dbReference>
<gene>
    <name evidence="2" type="ORF">Thimo_3445</name>
</gene>
<dbReference type="InterPro" id="IPR035994">
    <property type="entry name" value="Nucleoside_phosphorylase_sf"/>
</dbReference>
<reference evidence="2 3" key="1">
    <citation type="submission" date="2011-09" db="EMBL/GenBank/DDBJ databases">
        <title>Complete sequence of chromosome of Thioflavicoccus mobilis 8321.</title>
        <authorList>
            <consortium name="US DOE Joint Genome Institute"/>
            <person name="Lucas S."/>
            <person name="Han J."/>
            <person name="Lapidus A."/>
            <person name="Cheng J.-F."/>
            <person name="Goodwin L."/>
            <person name="Pitluck S."/>
            <person name="Peters L."/>
            <person name="Ovchinnikova G."/>
            <person name="Lu M."/>
            <person name="Detter J.C."/>
            <person name="Han C."/>
            <person name="Tapia R."/>
            <person name="Land M."/>
            <person name="Hauser L."/>
            <person name="Kyrpides N."/>
            <person name="Ivanova N."/>
            <person name="Pagani I."/>
            <person name="Vogl K."/>
            <person name="Liu Z."/>
            <person name="Imhoff J."/>
            <person name="Thiel V."/>
            <person name="Frigaard N.-U."/>
            <person name="Bryant D."/>
            <person name="Woyke T."/>
        </authorList>
    </citation>
    <scope>NUCLEOTIDE SEQUENCE [LARGE SCALE GENOMIC DNA]</scope>
    <source>
        <strain evidence="2 3">8321</strain>
    </source>
</reference>
<dbReference type="GO" id="GO:0005829">
    <property type="term" value="C:cytosol"/>
    <property type="evidence" value="ECO:0007669"/>
    <property type="project" value="TreeGrafter"/>
</dbReference>
<dbReference type="Pfam" id="PF01048">
    <property type="entry name" value="PNP_UDP_1"/>
    <property type="match status" value="1"/>
</dbReference>
<dbReference type="OrthoDB" id="2374434at2"/>
<protein>
    <submittedName>
        <fullName evidence="2">Nucleoside phosphorylase</fullName>
    </submittedName>
</protein>
<accession>L0H374</accession>
<feature type="domain" description="Nucleoside phosphorylase" evidence="1">
    <location>
        <begin position="7"/>
        <end position="185"/>
    </location>
</feature>
<evidence type="ECO:0000259" key="1">
    <source>
        <dbReference type="Pfam" id="PF01048"/>
    </source>
</evidence>